<dbReference type="InterPro" id="IPR036928">
    <property type="entry name" value="AS_sf"/>
</dbReference>
<proteinExistence type="predicted"/>
<gene>
    <name evidence="2" type="ORF">FHL15_005290</name>
</gene>
<dbReference type="Proteomes" id="UP000319160">
    <property type="component" value="Unassembled WGS sequence"/>
</dbReference>
<dbReference type="PANTHER" id="PTHR42678:SF34">
    <property type="entry name" value="OS04G0183300 PROTEIN"/>
    <property type="match status" value="1"/>
</dbReference>
<evidence type="ECO:0000313" key="3">
    <source>
        <dbReference type="Proteomes" id="UP000319160"/>
    </source>
</evidence>
<reference evidence="3" key="1">
    <citation type="submission" date="2019-06" db="EMBL/GenBank/DDBJ databases">
        <title>Draft genome sequence of the griseofulvin-producing fungus Xylaria cubensis strain G536.</title>
        <authorList>
            <person name="Mead M.E."/>
            <person name="Raja H.A."/>
            <person name="Steenwyk J.L."/>
            <person name="Knowles S.L."/>
            <person name="Oberlies N.H."/>
            <person name="Rokas A."/>
        </authorList>
    </citation>
    <scope>NUCLEOTIDE SEQUENCE [LARGE SCALE GENOMIC DNA]</scope>
    <source>
        <strain evidence="3">G536</strain>
    </source>
</reference>
<evidence type="ECO:0000313" key="2">
    <source>
        <dbReference type="EMBL" id="TRX93908.1"/>
    </source>
</evidence>
<organism evidence="2 3">
    <name type="scientific">Xylaria flabelliformis</name>
    <dbReference type="NCBI Taxonomy" id="2512241"/>
    <lineage>
        <taxon>Eukaryota</taxon>
        <taxon>Fungi</taxon>
        <taxon>Dikarya</taxon>
        <taxon>Ascomycota</taxon>
        <taxon>Pezizomycotina</taxon>
        <taxon>Sordariomycetes</taxon>
        <taxon>Xylariomycetidae</taxon>
        <taxon>Xylariales</taxon>
        <taxon>Xylariaceae</taxon>
        <taxon>Xylaria</taxon>
    </lineage>
</organism>
<dbReference type="EMBL" id="VFLP01000026">
    <property type="protein sequence ID" value="TRX93908.1"/>
    <property type="molecule type" value="Genomic_DNA"/>
</dbReference>
<name>A0A553I133_9PEZI</name>
<accession>A0A553I133</accession>
<evidence type="ECO:0008006" key="4">
    <source>
        <dbReference type="Google" id="ProtNLM"/>
    </source>
</evidence>
<sequence length="314" mass="34560">MFSSAEREHEWQAGKRHGLLHGIPIILKDNIVTDLSLGKANLSELMNGRGTGMMAGWSVVGSQYISPYVQGGIKQGDKHAGHRSPGRSSTGSAVGVSAGFAPVAIDQSYTKALKTSWSEPRVGTLRLANWRKDVEAFEPDPKANAQMDEEIMRAYRAKSSKSVDDITLTNLDISVDRINAFESGVLRVRSVQQLTNFNTEHHDQEELLAYHPRQEILEMVVNYPVSILDAKYKRCLEHLRLVARDQGIDHALQRYDGDVIIRPADSELAKIAAAAGYPIATMPLSYLKLNGRPFGIIALASANQQIKLIKAMSA</sequence>
<keyword evidence="3" id="KW-1185">Reference proteome</keyword>
<dbReference type="SUPFAM" id="SSF75304">
    <property type="entry name" value="Amidase signature (AS) enzymes"/>
    <property type="match status" value="1"/>
</dbReference>
<protein>
    <recommendedName>
        <fullName evidence="4">Amidase domain-containing protein</fullName>
    </recommendedName>
</protein>
<dbReference type="OrthoDB" id="566138at2759"/>
<dbReference type="Gene3D" id="3.90.1300.10">
    <property type="entry name" value="Amidase signature (AS) domain"/>
    <property type="match status" value="2"/>
</dbReference>
<evidence type="ECO:0000256" key="1">
    <source>
        <dbReference type="SAM" id="MobiDB-lite"/>
    </source>
</evidence>
<dbReference type="AlphaFoldDB" id="A0A553I133"/>
<dbReference type="STRING" id="2512241.A0A553I133"/>
<feature type="region of interest" description="Disordered" evidence="1">
    <location>
        <begin position="74"/>
        <end position="93"/>
    </location>
</feature>
<dbReference type="PANTHER" id="PTHR42678">
    <property type="entry name" value="AMIDASE"/>
    <property type="match status" value="1"/>
</dbReference>
<comment type="caution">
    <text evidence="2">The sequence shown here is derived from an EMBL/GenBank/DDBJ whole genome shotgun (WGS) entry which is preliminary data.</text>
</comment>